<dbReference type="EMBL" id="JBHSPR010000044">
    <property type="protein sequence ID" value="MFC6021514.1"/>
    <property type="molecule type" value="Genomic_DNA"/>
</dbReference>
<name>A0ABW1KKZ4_9ACTN</name>
<reference evidence="2" key="1">
    <citation type="journal article" date="2019" name="Int. J. Syst. Evol. Microbiol.">
        <title>The Global Catalogue of Microorganisms (GCM) 10K type strain sequencing project: providing services to taxonomists for standard genome sequencing and annotation.</title>
        <authorList>
            <consortium name="The Broad Institute Genomics Platform"/>
            <consortium name="The Broad Institute Genome Sequencing Center for Infectious Disease"/>
            <person name="Wu L."/>
            <person name="Ma J."/>
        </authorList>
    </citation>
    <scope>NUCLEOTIDE SEQUENCE [LARGE SCALE GENOMIC DNA]</scope>
    <source>
        <strain evidence="2">ZS-35-S2</strain>
    </source>
</reference>
<accession>A0ABW1KKZ4</accession>
<dbReference type="RefSeq" id="WP_377429776.1">
    <property type="nucleotide sequence ID" value="NZ_JBHSPR010000044.1"/>
</dbReference>
<evidence type="ECO:0000313" key="1">
    <source>
        <dbReference type="EMBL" id="MFC6021514.1"/>
    </source>
</evidence>
<proteinExistence type="predicted"/>
<dbReference type="Proteomes" id="UP001596203">
    <property type="component" value="Unassembled WGS sequence"/>
</dbReference>
<keyword evidence="2" id="KW-1185">Reference proteome</keyword>
<protein>
    <submittedName>
        <fullName evidence="1">Uncharacterized protein</fullName>
    </submittedName>
</protein>
<gene>
    <name evidence="1" type="ORF">ACFP2T_35765</name>
</gene>
<evidence type="ECO:0000313" key="2">
    <source>
        <dbReference type="Proteomes" id="UP001596203"/>
    </source>
</evidence>
<organism evidence="1 2">
    <name type="scientific">Plantactinospora solaniradicis</name>
    <dbReference type="NCBI Taxonomy" id="1723736"/>
    <lineage>
        <taxon>Bacteria</taxon>
        <taxon>Bacillati</taxon>
        <taxon>Actinomycetota</taxon>
        <taxon>Actinomycetes</taxon>
        <taxon>Micromonosporales</taxon>
        <taxon>Micromonosporaceae</taxon>
        <taxon>Plantactinospora</taxon>
    </lineage>
</organism>
<comment type="caution">
    <text evidence="1">The sequence shown here is derived from an EMBL/GenBank/DDBJ whole genome shotgun (WGS) entry which is preliminary data.</text>
</comment>
<sequence length="114" mass="12677">MLDIKALVYSTSIHPLTKDFSYTLYDEIDGYQIISGGISINWENTGTTPTTRCHFNLANNFLVENYGPNGESGWRVAGDWNNSNRTSCTLIIRAIAVREVPDPEPEPEIPEGGE</sequence>